<reference evidence="3" key="1">
    <citation type="submission" date="2014-11" db="EMBL/GenBank/DDBJ databases">
        <authorList>
            <person name="Otto D Thomas"/>
            <person name="Naeem Raeece"/>
        </authorList>
    </citation>
    <scope>NUCLEOTIDE SEQUENCE</scope>
</reference>
<dbReference type="GO" id="GO:0005737">
    <property type="term" value="C:cytoplasm"/>
    <property type="evidence" value="ECO:0007669"/>
    <property type="project" value="TreeGrafter"/>
</dbReference>
<sequence length="176" mass="19291">MSSAPEGAPSPDRSAGLSKNAAPNVRGASDGQDALPAPEDAFPLWHQAIVNPAPDGKVYVVVQNLDCGGYGVVLLVEDRATKERFAMKKVKEINADMILSAKREERALRICKGEAHVVQVVEAFSFQETPRQKTFCIVMELAPHGDLDDWLAEYKSQYSVDSLPLPLSKEIMRQLV</sequence>
<dbReference type="AlphaFoldDB" id="A0A0G4FPV3"/>
<dbReference type="VEuPathDB" id="CryptoDB:Cvel_18045"/>
<evidence type="ECO:0000259" key="2">
    <source>
        <dbReference type="PROSITE" id="PS50011"/>
    </source>
</evidence>
<feature type="region of interest" description="Disordered" evidence="1">
    <location>
        <begin position="1"/>
        <end position="37"/>
    </location>
</feature>
<dbReference type="PANTHER" id="PTHR44167">
    <property type="entry name" value="OVARIAN-SPECIFIC SERINE/THREONINE-PROTEIN KINASE LOK-RELATED"/>
    <property type="match status" value="1"/>
</dbReference>
<dbReference type="InterPro" id="IPR000719">
    <property type="entry name" value="Prot_kinase_dom"/>
</dbReference>
<evidence type="ECO:0000313" key="3">
    <source>
        <dbReference type="EMBL" id="CEM16094.1"/>
    </source>
</evidence>
<dbReference type="GO" id="GO:0005524">
    <property type="term" value="F:ATP binding"/>
    <property type="evidence" value="ECO:0007669"/>
    <property type="project" value="InterPro"/>
</dbReference>
<accession>A0A0G4FPV3</accession>
<proteinExistence type="predicted"/>
<name>A0A0G4FPV3_9ALVE</name>
<dbReference type="PROSITE" id="PS50011">
    <property type="entry name" value="PROTEIN_KINASE_DOM"/>
    <property type="match status" value="1"/>
</dbReference>
<dbReference type="GO" id="GO:0044773">
    <property type="term" value="P:mitotic DNA damage checkpoint signaling"/>
    <property type="evidence" value="ECO:0007669"/>
    <property type="project" value="TreeGrafter"/>
</dbReference>
<dbReference type="GO" id="GO:0004674">
    <property type="term" value="F:protein serine/threonine kinase activity"/>
    <property type="evidence" value="ECO:0007669"/>
    <property type="project" value="TreeGrafter"/>
</dbReference>
<feature type="domain" description="Protein kinase" evidence="2">
    <location>
        <begin position="59"/>
        <end position="176"/>
    </location>
</feature>
<dbReference type="SUPFAM" id="SSF56112">
    <property type="entry name" value="Protein kinase-like (PK-like)"/>
    <property type="match status" value="1"/>
</dbReference>
<dbReference type="InterPro" id="IPR011009">
    <property type="entry name" value="Kinase-like_dom_sf"/>
</dbReference>
<dbReference type="Pfam" id="PF00069">
    <property type="entry name" value="Pkinase"/>
    <property type="match status" value="1"/>
</dbReference>
<protein>
    <recommendedName>
        <fullName evidence="2">Protein kinase domain-containing protein</fullName>
    </recommendedName>
</protein>
<gene>
    <name evidence="3" type="ORF">Cvel_18045</name>
</gene>
<organism evidence="3">
    <name type="scientific">Chromera velia CCMP2878</name>
    <dbReference type="NCBI Taxonomy" id="1169474"/>
    <lineage>
        <taxon>Eukaryota</taxon>
        <taxon>Sar</taxon>
        <taxon>Alveolata</taxon>
        <taxon>Colpodellida</taxon>
        <taxon>Chromeraceae</taxon>
        <taxon>Chromera</taxon>
    </lineage>
</organism>
<dbReference type="PANTHER" id="PTHR44167:SF18">
    <property type="entry name" value="PROTEIN KINASE DOMAIN-CONTAINING PROTEIN"/>
    <property type="match status" value="1"/>
</dbReference>
<dbReference type="GO" id="GO:0005634">
    <property type="term" value="C:nucleus"/>
    <property type="evidence" value="ECO:0007669"/>
    <property type="project" value="TreeGrafter"/>
</dbReference>
<dbReference type="Gene3D" id="1.10.510.10">
    <property type="entry name" value="Transferase(Phosphotransferase) domain 1"/>
    <property type="match status" value="1"/>
</dbReference>
<evidence type="ECO:0000256" key="1">
    <source>
        <dbReference type="SAM" id="MobiDB-lite"/>
    </source>
</evidence>
<dbReference type="EMBL" id="CDMZ01000522">
    <property type="protein sequence ID" value="CEM16094.1"/>
    <property type="molecule type" value="Genomic_DNA"/>
</dbReference>